<proteinExistence type="predicted"/>
<accession>A0A813XZ52</accession>
<evidence type="ECO:0000313" key="2">
    <source>
        <dbReference type="Proteomes" id="UP000663864"/>
    </source>
</evidence>
<organism evidence="1 2">
    <name type="scientific">Rotaria sordida</name>
    <dbReference type="NCBI Taxonomy" id="392033"/>
    <lineage>
        <taxon>Eukaryota</taxon>
        <taxon>Metazoa</taxon>
        <taxon>Spiralia</taxon>
        <taxon>Gnathifera</taxon>
        <taxon>Rotifera</taxon>
        <taxon>Eurotatoria</taxon>
        <taxon>Bdelloidea</taxon>
        <taxon>Philodinida</taxon>
        <taxon>Philodinidae</taxon>
        <taxon>Rotaria</taxon>
    </lineage>
</organism>
<dbReference type="AlphaFoldDB" id="A0A813XZ52"/>
<sequence>MWYTLPWKFDEFFHEYIPYKWITKVQVLELPSQKIMTINQSSLRTLDASGQTLASSIYSLPYVVFSDCIKTFHLSFWNTSIPIELSTLCNITLVNSIGFLNDLSFPTNVRSIRLLLFYTYPNYMLSNWSIVLHTLSTWSQLHSLRVFMYDLPETVDDKNCEIIAKIALLISDFGFCFRNKFSSADGDEFETVFKNHKKFIKQLCNCILLSFDKQQPYYSIEKDGCGLIM</sequence>
<evidence type="ECO:0000313" key="1">
    <source>
        <dbReference type="EMBL" id="CAF0872566.1"/>
    </source>
</evidence>
<dbReference type="Proteomes" id="UP000663864">
    <property type="component" value="Unassembled WGS sequence"/>
</dbReference>
<dbReference type="EMBL" id="CAJNOT010000162">
    <property type="protein sequence ID" value="CAF0872566.1"/>
    <property type="molecule type" value="Genomic_DNA"/>
</dbReference>
<protein>
    <submittedName>
        <fullName evidence="1">Uncharacterized protein</fullName>
    </submittedName>
</protein>
<gene>
    <name evidence="1" type="ORF">ZHD862_LOCUS5956</name>
</gene>
<comment type="caution">
    <text evidence="1">The sequence shown here is derived from an EMBL/GenBank/DDBJ whole genome shotgun (WGS) entry which is preliminary data.</text>
</comment>
<reference evidence="1" key="1">
    <citation type="submission" date="2021-02" db="EMBL/GenBank/DDBJ databases">
        <authorList>
            <person name="Nowell W R."/>
        </authorList>
    </citation>
    <scope>NUCLEOTIDE SEQUENCE</scope>
</reference>
<name>A0A813XZ52_9BILA</name>